<dbReference type="EMBL" id="MF403008">
    <property type="protein sequence ID" value="AUZ95058.1"/>
    <property type="molecule type" value="Genomic_DNA"/>
</dbReference>
<organism evidence="1 2">
    <name type="scientific">Agrobacterium phage Atu_ph07</name>
    <dbReference type="NCBI Taxonomy" id="2024264"/>
    <lineage>
        <taxon>Viruses</taxon>
        <taxon>Duplodnaviria</taxon>
        <taxon>Heunggongvirae</taxon>
        <taxon>Uroviricota</taxon>
        <taxon>Caudoviricetes</taxon>
        <taxon>Polybotosvirus</taxon>
        <taxon>Polybotosvirus Atuph07</taxon>
    </lineage>
</organism>
<evidence type="ECO:0000313" key="2">
    <source>
        <dbReference type="Proteomes" id="UP000223025"/>
    </source>
</evidence>
<reference evidence="1 2" key="1">
    <citation type="submission" date="2017-06" db="EMBL/GenBank/DDBJ databases">
        <authorList>
            <person name="Kim H.J."/>
            <person name="Triplett B.A."/>
        </authorList>
    </citation>
    <scope>NUCLEOTIDE SEQUENCE [LARGE SCALE GENOMIC DNA]</scope>
</reference>
<protein>
    <submittedName>
        <fullName evidence="1">Uncharacterized protein</fullName>
    </submittedName>
</protein>
<proteinExistence type="predicted"/>
<dbReference type="KEGG" id="vg:40088289"/>
<dbReference type="GeneID" id="40088289"/>
<name>A0A2L0UZU9_9CAUD</name>
<sequence length="367" mass="38725">MALLKLKQITKPTGGSAGDLVVFNGTDIVWSNEYNGGVGIPSGTVADRPNSPVEGMIRFETDELSLVVFDGTDWKKVGSDSYRIVSEDGETWVDTQINPDKITFATGGESVIVIYPRDIDKTPIIAAESENANADLILKPKGDGSVLIDTDGVPTIEADVGSPFNLVGDSILLSPREGGKVSIMGEGDSIIETPENESLTIKVGNNTSTTDPVNLVISGSDSDVAAALPGDIVLEVGKNTADDTTGQILATTDYTPVDDFALVTKIYVDSAIGTNETVTVITDNATVGEDDSIIISRPTIDQPVSVTIPTGQLNGRRIIVKDGKGISEDFSLTISSVDLIDGQSNLVIQENYASVTIIFDGTTWNII</sequence>
<evidence type="ECO:0000313" key="1">
    <source>
        <dbReference type="EMBL" id="AUZ95058.1"/>
    </source>
</evidence>
<dbReference type="Proteomes" id="UP000223025">
    <property type="component" value="Segment"/>
</dbReference>
<accession>A0A2L0UZU9</accession>
<dbReference type="RefSeq" id="YP_009611951.1">
    <property type="nucleotide sequence ID" value="NC_042013.1"/>
</dbReference>
<keyword evidence="2" id="KW-1185">Reference proteome</keyword>
<dbReference type="OrthoDB" id="7316at10239"/>